<dbReference type="OrthoDB" id="2489132at2"/>
<dbReference type="PANTHER" id="PTHR32089">
    <property type="entry name" value="METHYL-ACCEPTING CHEMOTAXIS PROTEIN MCPB"/>
    <property type="match status" value="1"/>
</dbReference>
<dbReference type="PANTHER" id="PTHR32089:SF112">
    <property type="entry name" value="LYSOZYME-LIKE PROTEIN-RELATED"/>
    <property type="match status" value="1"/>
</dbReference>
<evidence type="ECO:0000259" key="12">
    <source>
        <dbReference type="PROSITE" id="PS50885"/>
    </source>
</evidence>
<dbReference type="InterPro" id="IPR033480">
    <property type="entry name" value="sCache_2"/>
</dbReference>
<dbReference type="PRINTS" id="PR00260">
    <property type="entry name" value="CHEMTRNSDUCR"/>
</dbReference>
<dbReference type="SUPFAM" id="SSF58104">
    <property type="entry name" value="Methyl-accepting chemotaxis protein (MCP) signaling domain"/>
    <property type="match status" value="1"/>
</dbReference>
<dbReference type="InterPro" id="IPR003660">
    <property type="entry name" value="HAMP_dom"/>
</dbReference>
<dbReference type="CDD" id="cd11386">
    <property type="entry name" value="MCP_signal"/>
    <property type="match status" value="1"/>
</dbReference>
<keyword evidence="5 10" id="KW-0472">Membrane</keyword>
<dbReference type="GO" id="GO:0006935">
    <property type="term" value="P:chemotaxis"/>
    <property type="evidence" value="ECO:0007669"/>
    <property type="project" value="InterPro"/>
</dbReference>
<evidence type="ECO:0000256" key="2">
    <source>
        <dbReference type="ARBA" id="ARBA00022475"/>
    </source>
</evidence>
<dbReference type="InterPro" id="IPR004090">
    <property type="entry name" value="Chemotax_Me-accpt_rcpt"/>
</dbReference>
<evidence type="ECO:0000256" key="1">
    <source>
        <dbReference type="ARBA" id="ARBA00004651"/>
    </source>
</evidence>
<feature type="domain" description="HAMP" evidence="12">
    <location>
        <begin position="206"/>
        <end position="258"/>
    </location>
</feature>
<dbReference type="EMBL" id="PEIB01000019">
    <property type="protein sequence ID" value="RXJ72539.1"/>
    <property type="molecule type" value="Genomic_DNA"/>
</dbReference>
<comment type="caution">
    <text evidence="13">The sequence shown here is derived from an EMBL/GenBank/DDBJ whole genome shotgun (WGS) entry which is preliminary data.</text>
</comment>
<dbReference type="GO" id="GO:0007165">
    <property type="term" value="P:signal transduction"/>
    <property type="evidence" value="ECO:0007669"/>
    <property type="project" value="UniProtKB-KW"/>
</dbReference>
<feature type="domain" description="Methyl-accepting transducer" evidence="11">
    <location>
        <begin position="263"/>
        <end position="499"/>
    </location>
</feature>
<dbReference type="Gene3D" id="3.30.450.20">
    <property type="entry name" value="PAS domain"/>
    <property type="match status" value="1"/>
</dbReference>
<evidence type="ECO:0000256" key="9">
    <source>
        <dbReference type="SAM" id="Coils"/>
    </source>
</evidence>
<dbReference type="Pfam" id="PF17200">
    <property type="entry name" value="sCache_2"/>
    <property type="match status" value="1"/>
</dbReference>
<dbReference type="FunFam" id="1.10.287.950:FF:000001">
    <property type="entry name" value="Methyl-accepting chemotaxis sensory transducer"/>
    <property type="match status" value="1"/>
</dbReference>
<dbReference type="Pfam" id="PF00672">
    <property type="entry name" value="HAMP"/>
    <property type="match status" value="1"/>
</dbReference>
<keyword evidence="4 10" id="KW-1133">Transmembrane helix</keyword>
<keyword evidence="2" id="KW-1003">Cell membrane</keyword>
<evidence type="ECO:0000259" key="11">
    <source>
        <dbReference type="PROSITE" id="PS50111"/>
    </source>
</evidence>
<keyword evidence="9" id="KW-0175">Coiled coil</keyword>
<keyword evidence="6 8" id="KW-0807">Transducer</keyword>
<dbReference type="PROSITE" id="PS50885">
    <property type="entry name" value="HAMP"/>
    <property type="match status" value="1"/>
</dbReference>
<keyword evidence="3 10" id="KW-0812">Transmembrane</keyword>
<evidence type="ECO:0000256" key="7">
    <source>
        <dbReference type="ARBA" id="ARBA00029447"/>
    </source>
</evidence>
<dbReference type="GO" id="GO:0005886">
    <property type="term" value="C:plasma membrane"/>
    <property type="evidence" value="ECO:0007669"/>
    <property type="project" value="UniProtKB-SubCell"/>
</dbReference>
<dbReference type="Pfam" id="PF00015">
    <property type="entry name" value="MCPsignal"/>
    <property type="match status" value="1"/>
</dbReference>
<feature type="transmembrane region" description="Helical" evidence="10">
    <location>
        <begin position="183"/>
        <end position="204"/>
    </location>
</feature>
<evidence type="ECO:0000256" key="8">
    <source>
        <dbReference type="PROSITE-ProRule" id="PRU00284"/>
    </source>
</evidence>
<dbReference type="Gene3D" id="1.10.287.950">
    <property type="entry name" value="Methyl-accepting chemotaxis protein"/>
    <property type="match status" value="1"/>
</dbReference>
<evidence type="ECO:0000256" key="5">
    <source>
        <dbReference type="ARBA" id="ARBA00023136"/>
    </source>
</evidence>
<evidence type="ECO:0000256" key="3">
    <source>
        <dbReference type="ARBA" id="ARBA00022692"/>
    </source>
</evidence>
<evidence type="ECO:0000256" key="4">
    <source>
        <dbReference type="ARBA" id="ARBA00022989"/>
    </source>
</evidence>
<dbReference type="RefSeq" id="WP_129123003.1">
    <property type="nucleotide sequence ID" value="NZ_PEIB01000019.1"/>
</dbReference>
<proteinExistence type="inferred from homology"/>
<protein>
    <recommendedName>
        <fullName evidence="15">Methyl-accepting chemotaxis protein</fullName>
    </recommendedName>
</protein>
<dbReference type="InterPro" id="IPR004089">
    <property type="entry name" value="MCPsignal_dom"/>
</dbReference>
<evidence type="ECO:0008006" key="15">
    <source>
        <dbReference type="Google" id="ProtNLM"/>
    </source>
</evidence>
<evidence type="ECO:0000256" key="10">
    <source>
        <dbReference type="SAM" id="Phobius"/>
    </source>
</evidence>
<dbReference type="AlphaFoldDB" id="A0A4Q0YTP9"/>
<dbReference type="Proteomes" id="UP000290287">
    <property type="component" value="Unassembled WGS sequence"/>
</dbReference>
<accession>A0A4Q0YTP9</accession>
<dbReference type="SMART" id="SM00283">
    <property type="entry name" value="MA"/>
    <property type="match status" value="1"/>
</dbReference>
<comment type="similarity">
    <text evidence="7">Belongs to the methyl-accepting chemotaxis (MCP) protein family.</text>
</comment>
<organism evidence="13 14">
    <name type="scientific">Veronia nyctiphanis</name>
    <dbReference type="NCBI Taxonomy" id="1278244"/>
    <lineage>
        <taxon>Bacteria</taxon>
        <taxon>Pseudomonadati</taxon>
        <taxon>Pseudomonadota</taxon>
        <taxon>Gammaproteobacteria</taxon>
        <taxon>Vibrionales</taxon>
        <taxon>Vibrionaceae</taxon>
        <taxon>Veronia</taxon>
    </lineage>
</organism>
<evidence type="ECO:0000313" key="13">
    <source>
        <dbReference type="EMBL" id="RXJ72539.1"/>
    </source>
</evidence>
<evidence type="ECO:0000256" key="6">
    <source>
        <dbReference type="ARBA" id="ARBA00023224"/>
    </source>
</evidence>
<comment type="subcellular location">
    <subcellularLocation>
        <location evidence="1">Cell membrane</location>
        <topology evidence="1">Multi-pass membrane protein</topology>
    </subcellularLocation>
</comment>
<dbReference type="CDD" id="cd06225">
    <property type="entry name" value="HAMP"/>
    <property type="match status" value="1"/>
</dbReference>
<sequence>MKWITNLSVKTKLLALVMLSVAGLAILTVDHGINAYQDLVAERKQKLKDSLDIALGMLDEEYSLSESDEQRALAVAKLGRLTYGNNGYYFAIEDTNRVLVGAKSWIGRDFSGFRDINGQHVMANMRDAIKNTGEGFTSYHFFNPASQQNAEKVSALVYYRPWNLLIGTGMYLDDIETMVWKNAISSVIVAVLISGILLACALWLTRTLLASIYSVQTALEEMAGGNLAIEAQVSSKDELGIMAEDFNRATSQLRALVESIKATLTELDNDSDNIVSLASHSNEGIHHQSIELDAVASAMEEMSCAVTIVETNTQTTSENTQRSTSLVREAEQSLADSVQQFEELNSDVHAAEENIRELAASSDQISDVVTVINTISEQTNLLALNAAIEAARAGDAGRGFAVVAAEVRKLAHSTKESTTQINAIIETVQDRAQSAAKIMTKGTNKTAQSLEQVRETQALLGSVATLIDDLDRMNCEVAASASQQAMAAKDAAKNVVTVHDVSKDNLAACEETLALSDKIKVLSSRSREELGRFTV</sequence>
<name>A0A4Q0YTP9_9GAMM</name>
<dbReference type="PROSITE" id="PS50111">
    <property type="entry name" value="CHEMOTAXIS_TRANSDUC_2"/>
    <property type="match status" value="1"/>
</dbReference>
<keyword evidence="14" id="KW-1185">Reference proteome</keyword>
<feature type="coiled-coil region" evidence="9">
    <location>
        <begin position="327"/>
        <end position="361"/>
    </location>
</feature>
<evidence type="ECO:0000313" key="14">
    <source>
        <dbReference type="Proteomes" id="UP000290287"/>
    </source>
</evidence>
<reference evidence="13 14" key="1">
    <citation type="submission" date="2017-10" db="EMBL/GenBank/DDBJ databases">
        <title>Nyctiphanis sp. nov., isolated from the stomach of the euphausiid Nyctiphanes simplex (Hansen, 1911) in the Gulf of California.</title>
        <authorList>
            <person name="Gomez-Gil B."/>
            <person name="Aguilar-Mendez M."/>
            <person name="Lopez-Cortes A."/>
            <person name="Gomez-Gutierrez J."/>
            <person name="Roque A."/>
            <person name="Lang E."/>
            <person name="Gonzalez-Castillo A."/>
        </authorList>
    </citation>
    <scope>NUCLEOTIDE SEQUENCE [LARGE SCALE GENOMIC DNA]</scope>
    <source>
        <strain evidence="13 14">CAIM 600</strain>
    </source>
</reference>
<dbReference type="GO" id="GO:0004888">
    <property type="term" value="F:transmembrane signaling receptor activity"/>
    <property type="evidence" value="ECO:0007669"/>
    <property type="project" value="InterPro"/>
</dbReference>
<dbReference type="SMART" id="SM00304">
    <property type="entry name" value="HAMP"/>
    <property type="match status" value="1"/>
</dbReference>
<dbReference type="SMART" id="SM01049">
    <property type="entry name" value="Cache_2"/>
    <property type="match status" value="1"/>
</dbReference>
<gene>
    <name evidence="13" type="ORF">CS022_15260</name>
</gene>